<name>A0A0G2E2M4_PHACM</name>
<dbReference type="OrthoDB" id="5408302at2759"/>
<reference evidence="2 3" key="1">
    <citation type="submission" date="2015-05" db="EMBL/GenBank/DDBJ databases">
        <title>Distinctive expansion of gene families associated with plant cell wall degradation and secondary metabolism in the genomes of grapevine trunk pathogens.</title>
        <authorList>
            <person name="Lawrence D.P."/>
            <person name="Travadon R."/>
            <person name="Rolshausen P.E."/>
            <person name="Baumgartner K."/>
        </authorList>
    </citation>
    <scope>NUCLEOTIDE SEQUENCE [LARGE SCALE GENOMIC DNA]</scope>
    <source>
        <strain evidence="2">UCRPC4</strain>
    </source>
</reference>
<keyword evidence="3" id="KW-1185">Reference proteome</keyword>
<feature type="region of interest" description="Disordered" evidence="1">
    <location>
        <begin position="1"/>
        <end position="113"/>
    </location>
</feature>
<dbReference type="EMBL" id="LCWF01000150">
    <property type="protein sequence ID" value="KKY16984.1"/>
    <property type="molecule type" value="Genomic_DNA"/>
</dbReference>
<feature type="region of interest" description="Disordered" evidence="1">
    <location>
        <begin position="326"/>
        <end position="396"/>
    </location>
</feature>
<dbReference type="Proteomes" id="UP000053317">
    <property type="component" value="Unassembled WGS sequence"/>
</dbReference>
<comment type="caution">
    <text evidence="2">The sequence shown here is derived from an EMBL/GenBank/DDBJ whole genome shotgun (WGS) entry which is preliminary data.</text>
</comment>
<accession>A0A0G2E2M4</accession>
<protein>
    <submittedName>
        <fullName evidence="2">Uncharacterized protein</fullName>
    </submittedName>
</protein>
<feature type="compositionally biased region" description="Acidic residues" evidence="1">
    <location>
        <begin position="332"/>
        <end position="341"/>
    </location>
</feature>
<feature type="compositionally biased region" description="Basic and acidic residues" evidence="1">
    <location>
        <begin position="1"/>
        <end position="30"/>
    </location>
</feature>
<feature type="compositionally biased region" description="Polar residues" evidence="1">
    <location>
        <begin position="680"/>
        <end position="710"/>
    </location>
</feature>
<feature type="compositionally biased region" description="Low complexity" evidence="1">
    <location>
        <begin position="80"/>
        <end position="90"/>
    </location>
</feature>
<sequence>MSPTHHGDPKSSKSPEYAPHFKEDFGDDRASLQPASTGYLHTFASQSAIPYPDHDPPALPAFARGLPTRLPDAAAPTQKALPSLPKAQSPPASPPSNTVLSSSPPGARRLSAADPMIQASGLPKHMTSKSSRFSFDLNGVGSAAQEKLLEEKHKEKEASRNTDFNVDDADAVELDEYADYGFDEDDGLEERIPGINVDADELDELSSVPTAGLQHFHFTPSMQSTIISPTTQGSNQTSFPTPRDEYGHAIGFAMSKESPSLAQFSPHFYQQLEQRRTETLDAVQGLGISSTGDNFGKGDSMIGDLQGKGLSDEDMYFDDGDIDLGSPQQDQADFDESIFDDDTGKIRDIPAENARKFEVSYSQGPVKDDSESSPEVDVIPESGNEGKSFTQGLTENALSGLTEGNMAAFQKALESIANEATAKDQLELVANISQSSDGHRSASRNDSSHPGLVSDDSRVSQTIEPFSTKVIPDDYELEDDNIDDDLLIAEANAEALENDDEGFYGREFGFYARANPKSDNEMVNGGFFIPRGMEGVHRSHSGRANFQEPTLTPITERSEWSTRNSMASISAFGIAQSAHSLPSPALADLLGQTGLDEDLSLGALLRLRRGAWGGSQTSLHSSAPSQVSSSPQTHTSPREHVNPPISIDVPATMSSSAWSLTGSMGIPESEEEDEEGIVSPTVTQNTPRKGQQSSPSALPFTPVTTNPYSQRSERPKAHSRTSSGADSVSYVKDPDGRFIVERKRTLDSGEIELIGREVLVGNI</sequence>
<reference evidence="2 3" key="2">
    <citation type="submission" date="2015-05" db="EMBL/GenBank/DDBJ databases">
        <authorList>
            <person name="Morales-Cruz A."/>
            <person name="Amrine K.C."/>
            <person name="Cantu D."/>
        </authorList>
    </citation>
    <scope>NUCLEOTIDE SEQUENCE [LARGE SCALE GENOMIC DNA]</scope>
    <source>
        <strain evidence="2">UCRPC4</strain>
    </source>
</reference>
<feature type="region of interest" description="Disordered" evidence="1">
    <location>
        <begin position="614"/>
        <end position="731"/>
    </location>
</feature>
<feature type="compositionally biased region" description="Polar residues" evidence="1">
    <location>
        <begin position="385"/>
        <end position="396"/>
    </location>
</feature>
<feature type="region of interest" description="Disordered" evidence="1">
    <location>
        <begin position="433"/>
        <end position="466"/>
    </location>
</feature>
<proteinExistence type="predicted"/>
<evidence type="ECO:0000313" key="2">
    <source>
        <dbReference type="EMBL" id="KKY16984.1"/>
    </source>
</evidence>
<feature type="compositionally biased region" description="Polar residues" evidence="1">
    <location>
        <begin position="652"/>
        <end position="662"/>
    </location>
</feature>
<organism evidence="2 3">
    <name type="scientific">Phaeomoniella chlamydospora</name>
    <name type="common">Phaeoacremonium chlamydosporum</name>
    <dbReference type="NCBI Taxonomy" id="158046"/>
    <lineage>
        <taxon>Eukaryota</taxon>
        <taxon>Fungi</taxon>
        <taxon>Dikarya</taxon>
        <taxon>Ascomycota</taxon>
        <taxon>Pezizomycotina</taxon>
        <taxon>Eurotiomycetes</taxon>
        <taxon>Chaetothyriomycetidae</taxon>
        <taxon>Phaeomoniellales</taxon>
        <taxon>Phaeomoniellaceae</taxon>
        <taxon>Phaeomoniella</taxon>
    </lineage>
</organism>
<gene>
    <name evidence="2" type="ORF">UCRPC4_g05708</name>
</gene>
<dbReference type="AlphaFoldDB" id="A0A0G2E2M4"/>
<evidence type="ECO:0000256" key="1">
    <source>
        <dbReference type="SAM" id="MobiDB-lite"/>
    </source>
</evidence>
<feature type="compositionally biased region" description="Low complexity" evidence="1">
    <location>
        <begin position="614"/>
        <end position="630"/>
    </location>
</feature>
<feature type="compositionally biased region" description="Basic and acidic residues" evidence="1">
    <location>
        <begin position="342"/>
        <end position="358"/>
    </location>
</feature>
<evidence type="ECO:0000313" key="3">
    <source>
        <dbReference type="Proteomes" id="UP000053317"/>
    </source>
</evidence>